<proteinExistence type="predicted"/>
<sequence>MGLSGLLLFSTPAIRAPSLQRRSNILPAAFRQHQQRSGSVPTMAAMALTPGLQSAFVTDNGVNRISSNNDDRITFALDLSLLLRDLCSAVAIPSEYSASSSTATRLEIKLVKKLSPNSTQSMPFLGLRVLRSRE</sequence>
<dbReference type="AlphaFoldDB" id="A0A4D6M781"/>
<accession>A0A4D6M781</accession>
<dbReference type="Proteomes" id="UP000501690">
    <property type="component" value="Linkage Group LG6"/>
</dbReference>
<gene>
    <name evidence="1" type="ORF">DEO72_LG6g953</name>
</gene>
<dbReference type="EMBL" id="CP039350">
    <property type="protein sequence ID" value="QCD96251.1"/>
    <property type="molecule type" value="Genomic_DNA"/>
</dbReference>
<evidence type="ECO:0000313" key="2">
    <source>
        <dbReference type="Proteomes" id="UP000501690"/>
    </source>
</evidence>
<name>A0A4D6M781_VIGUN</name>
<evidence type="ECO:0000313" key="1">
    <source>
        <dbReference type="EMBL" id="QCD96251.1"/>
    </source>
</evidence>
<protein>
    <submittedName>
        <fullName evidence="1">HUS1 checkpoint protein</fullName>
    </submittedName>
</protein>
<reference evidence="1 2" key="1">
    <citation type="submission" date="2019-04" db="EMBL/GenBank/DDBJ databases">
        <title>An improved genome assembly and genetic linkage map for asparagus bean, Vigna unguiculata ssp. sesquipedialis.</title>
        <authorList>
            <person name="Xia Q."/>
            <person name="Zhang R."/>
            <person name="Dong Y."/>
        </authorList>
    </citation>
    <scope>NUCLEOTIDE SEQUENCE [LARGE SCALE GENOMIC DNA]</scope>
    <source>
        <tissue evidence="1">Leaf</tissue>
    </source>
</reference>
<keyword evidence="2" id="KW-1185">Reference proteome</keyword>
<organism evidence="1 2">
    <name type="scientific">Vigna unguiculata</name>
    <name type="common">Cowpea</name>
    <dbReference type="NCBI Taxonomy" id="3917"/>
    <lineage>
        <taxon>Eukaryota</taxon>
        <taxon>Viridiplantae</taxon>
        <taxon>Streptophyta</taxon>
        <taxon>Embryophyta</taxon>
        <taxon>Tracheophyta</taxon>
        <taxon>Spermatophyta</taxon>
        <taxon>Magnoliopsida</taxon>
        <taxon>eudicotyledons</taxon>
        <taxon>Gunneridae</taxon>
        <taxon>Pentapetalae</taxon>
        <taxon>rosids</taxon>
        <taxon>fabids</taxon>
        <taxon>Fabales</taxon>
        <taxon>Fabaceae</taxon>
        <taxon>Papilionoideae</taxon>
        <taxon>50 kb inversion clade</taxon>
        <taxon>NPAAA clade</taxon>
        <taxon>indigoferoid/millettioid clade</taxon>
        <taxon>Phaseoleae</taxon>
        <taxon>Vigna</taxon>
    </lineage>
</organism>